<sequence>MVVEAKQNNFIEEWAQCLAELIAAQKMNQNETKPVYGIVTDGELWQLGRLVGDIFTKEKTRIAITDLDKLFGAIAFLLADFKRLEIS</sequence>
<evidence type="ECO:0000313" key="1">
    <source>
        <dbReference type="EMBL" id="EDX74696.1"/>
    </source>
</evidence>
<dbReference type="EMBL" id="DS989852">
    <property type="protein sequence ID" value="EDX74696.1"/>
    <property type="molecule type" value="Genomic_DNA"/>
</dbReference>
<evidence type="ECO:0000313" key="2">
    <source>
        <dbReference type="Proteomes" id="UP000003835"/>
    </source>
</evidence>
<dbReference type="RefSeq" id="WP_006102027.1">
    <property type="nucleotide sequence ID" value="NZ_DS989852.1"/>
</dbReference>
<accession>B4VTL9</accession>
<keyword evidence="2" id="KW-1185">Reference proteome</keyword>
<proteinExistence type="predicted"/>
<protein>
    <submittedName>
        <fullName evidence="1">Uncharacterized protein</fullName>
    </submittedName>
</protein>
<name>B4VTL9_9CYAN</name>
<dbReference type="Proteomes" id="UP000003835">
    <property type="component" value="Unassembled WGS sequence"/>
</dbReference>
<reference evidence="1 2" key="1">
    <citation type="submission" date="2008-07" db="EMBL/GenBank/DDBJ databases">
        <authorList>
            <person name="Tandeau de Marsac N."/>
            <person name="Ferriera S."/>
            <person name="Johnson J."/>
            <person name="Kravitz S."/>
            <person name="Beeson K."/>
            <person name="Sutton G."/>
            <person name="Rogers Y.-H."/>
            <person name="Friedman R."/>
            <person name="Frazier M."/>
            <person name="Venter J.C."/>
        </authorList>
    </citation>
    <scope>NUCLEOTIDE SEQUENCE [LARGE SCALE GENOMIC DNA]</scope>
    <source>
        <strain evidence="1 2">PCC 7420</strain>
    </source>
</reference>
<organism evidence="1 2">
    <name type="scientific">Coleofasciculus chthonoplastes PCC 7420</name>
    <dbReference type="NCBI Taxonomy" id="118168"/>
    <lineage>
        <taxon>Bacteria</taxon>
        <taxon>Bacillati</taxon>
        <taxon>Cyanobacteriota</taxon>
        <taxon>Cyanophyceae</taxon>
        <taxon>Coleofasciculales</taxon>
        <taxon>Coleofasciculaceae</taxon>
        <taxon>Coleofasciculus</taxon>
    </lineage>
</organism>
<dbReference type="AlphaFoldDB" id="B4VTL9"/>
<gene>
    <name evidence="1" type="ORF">MC7420_6174</name>
</gene>
<dbReference type="HOGENOM" id="CLU_2371840_0_0_3"/>